<dbReference type="SMART" id="SM00894">
    <property type="entry name" value="Excalibur"/>
    <property type="match status" value="1"/>
</dbReference>
<name>A0A1B8SE01_9MYCO</name>
<reference evidence="4 5" key="1">
    <citation type="submission" date="2015-06" db="EMBL/GenBank/DDBJ databases">
        <title>Genome sequence of Mycobacterium kumamotonense strain Roo.</title>
        <authorList>
            <person name="Greninger A.L."/>
            <person name="Cunningham G."/>
            <person name="Miller S."/>
        </authorList>
    </citation>
    <scope>NUCLEOTIDE SEQUENCE [LARGE SCALE GENOMIC DNA]</scope>
    <source>
        <strain evidence="4 5">Roo</strain>
    </source>
</reference>
<proteinExistence type="predicted"/>
<dbReference type="PATRIC" id="fig|354243.3.peg.3122"/>
<evidence type="ECO:0000313" key="5">
    <source>
        <dbReference type="Proteomes" id="UP000092668"/>
    </source>
</evidence>
<protein>
    <submittedName>
        <fullName evidence="4">Calcium-binding protein</fullName>
    </submittedName>
</protein>
<dbReference type="Pfam" id="PF05901">
    <property type="entry name" value="Excalibur"/>
    <property type="match status" value="1"/>
</dbReference>
<dbReference type="AlphaFoldDB" id="A0A1B8SE01"/>
<feature type="region of interest" description="Disordered" evidence="1">
    <location>
        <begin position="45"/>
        <end position="69"/>
    </location>
</feature>
<keyword evidence="2" id="KW-0732">Signal</keyword>
<dbReference type="InterPro" id="IPR008613">
    <property type="entry name" value="Excalibur_Ca-bd_domain"/>
</dbReference>
<feature type="signal peptide" evidence="2">
    <location>
        <begin position="1"/>
        <end position="22"/>
    </location>
</feature>
<accession>A0A1B8SE01</accession>
<organism evidence="4 5">
    <name type="scientific">Mycolicibacter kumamotonensis</name>
    <dbReference type="NCBI Taxonomy" id="354243"/>
    <lineage>
        <taxon>Bacteria</taxon>
        <taxon>Bacillati</taxon>
        <taxon>Actinomycetota</taxon>
        <taxon>Actinomycetes</taxon>
        <taxon>Mycobacteriales</taxon>
        <taxon>Mycobacteriaceae</taxon>
        <taxon>Mycolicibacter</taxon>
    </lineage>
</organism>
<evidence type="ECO:0000313" key="4">
    <source>
        <dbReference type="EMBL" id="OBY30924.1"/>
    </source>
</evidence>
<evidence type="ECO:0000259" key="3">
    <source>
        <dbReference type="SMART" id="SM00894"/>
    </source>
</evidence>
<evidence type="ECO:0000256" key="1">
    <source>
        <dbReference type="SAM" id="MobiDB-lite"/>
    </source>
</evidence>
<feature type="compositionally biased region" description="Basic and acidic residues" evidence="1">
    <location>
        <begin position="55"/>
        <end position="69"/>
    </location>
</feature>
<dbReference type="Proteomes" id="UP000092668">
    <property type="component" value="Unassembled WGS sequence"/>
</dbReference>
<feature type="domain" description="Excalibur calcium-binding" evidence="3">
    <location>
        <begin position="30"/>
        <end position="66"/>
    </location>
</feature>
<gene>
    <name evidence="4" type="ORF">ACT18_15100</name>
</gene>
<comment type="caution">
    <text evidence="4">The sequence shown here is derived from an EMBL/GenBank/DDBJ whole genome shotgun (WGS) entry which is preliminary data.</text>
</comment>
<sequence length="69" mass="7157">MNRHLLLAAAAASTAAMGVVLAPVVSAGPPYKNCSEAHADGRYNIPEGDDAYSSKLDRDGDGLACEPKR</sequence>
<keyword evidence="5" id="KW-1185">Reference proteome</keyword>
<feature type="chain" id="PRO_5039344704" evidence="2">
    <location>
        <begin position="23"/>
        <end position="69"/>
    </location>
</feature>
<dbReference type="EMBL" id="LFOE01000023">
    <property type="protein sequence ID" value="OBY30924.1"/>
    <property type="molecule type" value="Genomic_DNA"/>
</dbReference>
<evidence type="ECO:0000256" key="2">
    <source>
        <dbReference type="SAM" id="SignalP"/>
    </source>
</evidence>